<dbReference type="InterPro" id="IPR020471">
    <property type="entry name" value="AKR"/>
</dbReference>
<dbReference type="CDD" id="cd19090">
    <property type="entry name" value="AKR_AKR15A-like"/>
    <property type="match status" value="1"/>
</dbReference>
<dbReference type="InterPro" id="IPR023210">
    <property type="entry name" value="NADP_OxRdtase_dom"/>
</dbReference>
<evidence type="ECO:0000259" key="1">
    <source>
        <dbReference type="Pfam" id="PF00248"/>
    </source>
</evidence>
<dbReference type="OrthoDB" id="9768851at2"/>
<gene>
    <name evidence="2" type="ORF">D9V32_04005</name>
</gene>
<evidence type="ECO:0000313" key="3">
    <source>
        <dbReference type="Proteomes" id="UP000272503"/>
    </source>
</evidence>
<organism evidence="2 3">
    <name type="scientific">Mycetocola tolaasinivorans</name>
    <dbReference type="NCBI Taxonomy" id="76635"/>
    <lineage>
        <taxon>Bacteria</taxon>
        <taxon>Bacillati</taxon>
        <taxon>Actinomycetota</taxon>
        <taxon>Actinomycetes</taxon>
        <taxon>Micrococcales</taxon>
        <taxon>Microbacteriaceae</taxon>
        <taxon>Mycetocola</taxon>
    </lineage>
</organism>
<dbReference type="PANTHER" id="PTHR42686">
    <property type="entry name" value="GH17980P-RELATED"/>
    <property type="match status" value="1"/>
</dbReference>
<dbReference type="Proteomes" id="UP000272503">
    <property type="component" value="Unassembled WGS sequence"/>
</dbReference>
<dbReference type="RefSeq" id="WP_121647621.1">
    <property type="nucleotide sequence ID" value="NZ_RCUX01000003.1"/>
</dbReference>
<dbReference type="PANTHER" id="PTHR42686:SF1">
    <property type="entry name" value="GH17980P-RELATED"/>
    <property type="match status" value="1"/>
</dbReference>
<proteinExistence type="predicted"/>
<dbReference type="AlphaFoldDB" id="A0A3L7AAX2"/>
<sequence length="320" mass="34300">MPSQGWTPRPLGVTGLLVSPVTLGGGPLGSMPENFGYAVSERAGIDLVRAVLASEIRSIDTANGYSQGESERRIGIAIAEQGGLPDDVLVMTKVDALDRDFSADRVRRSLAESRERLGVEVLPMVHLHDPEYFDFAEIAGPGGAIEALVDARERGEVGHIGLAGGDVHQMSRYLELGMFEVLLVHNRFTLVDRSANGLVDRARELGVGVVNAAVLGGGILADVTGTRTDYGYRPASPETLHAIAEMRRVCANWDTDLATAAVAFSVRDTRFATTIVGISKPERIAGAIAAASLDRPEEFWQELDALLPDSRHWLDAAPHA</sequence>
<protein>
    <submittedName>
        <fullName evidence="2">Aldo/keto reductase</fullName>
    </submittedName>
</protein>
<comment type="caution">
    <text evidence="2">The sequence shown here is derived from an EMBL/GenBank/DDBJ whole genome shotgun (WGS) entry which is preliminary data.</text>
</comment>
<name>A0A3L7AAX2_9MICO</name>
<dbReference type="Gene3D" id="3.20.20.100">
    <property type="entry name" value="NADP-dependent oxidoreductase domain"/>
    <property type="match status" value="1"/>
</dbReference>
<accession>A0A3L7AAX2</accession>
<reference evidence="2 3" key="1">
    <citation type="submission" date="2018-10" db="EMBL/GenBank/DDBJ databases">
        <authorList>
            <person name="Li J."/>
        </authorList>
    </citation>
    <scope>NUCLEOTIDE SEQUENCE [LARGE SCALE GENOMIC DNA]</scope>
    <source>
        <strain evidence="2 3">IF 016277</strain>
    </source>
</reference>
<dbReference type="GO" id="GO:0016491">
    <property type="term" value="F:oxidoreductase activity"/>
    <property type="evidence" value="ECO:0007669"/>
    <property type="project" value="InterPro"/>
</dbReference>
<dbReference type="InterPro" id="IPR036812">
    <property type="entry name" value="NAD(P)_OxRdtase_dom_sf"/>
</dbReference>
<dbReference type="Pfam" id="PF00248">
    <property type="entry name" value="Aldo_ket_red"/>
    <property type="match status" value="1"/>
</dbReference>
<dbReference type="EMBL" id="RCUX01000003">
    <property type="protein sequence ID" value="RLP76811.1"/>
    <property type="molecule type" value="Genomic_DNA"/>
</dbReference>
<dbReference type="SUPFAM" id="SSF51430">
    <property type="entry name" value="NAD(P)-linked oxidoreductase"/>
    <property type="match status" value="1"/>
</dbReference>
<feature type="domain" description="NADP-dependent oxidoreductase" evidence="1">
    <location>
        <begin position="37"/>
        <end position="306"/>
    </location>
</feature>
<keyword evidence="3" id="KW-1185">Reference proteome</keyword>
<evidence type="ECO:0000313" key="2">
    <source>
        <dbReference type="EMBL" id="RLP76811.1"/>
    </source>
</evidence>
<dbReference type="GO" id="GO:0005829">
    <property type="term" value="C:cytosol"/>
    <property type="evidence" value="ECO:0007669"/>
    <property type="project" value="TreeGrafter"/>
</dbReference>